<dbReference type="NCBIfam" id="TIGR00628">
    <property type="entry name" value="ung"/>
    <property type="match status" value="1"/>
</dbReference>
<dbReference type="GO" id="GO:0097510">
    <property type="term" value="P:base-excision repair, AP site formation via deaminated base removal"/>
    <property type="evidence" value="ECO:0007669"/>
    <property type="project" value="TreeGrafter"/>
</dbReference>
<dbReference type="NCBIfam" id="NF003592">
    <property type="entry name" value="PRK05254.1-5"/>
    <property type="match status" value="1"/>
</dbReference>
<dbReference type="InterPro" id="IPR036895">
    <property type="entry name" value="Uracil-DNA_glycosylase-like_sf"/>
</dbReference>
<keyword evidence="14" id="KW-1185">Reference proteome</keyword>
<protein>
    <recommendedName>
        <fullName evidence="5 9">Uracil-DNA glycosylase</fullName>
        <shortName evidence="9">UDG</shortName>
        <ecNumber evidence="4 9">3.2.2.27</ecNumber>
    </recommendedName>
</protein>
<gene>
    <name evidence="9" type="primary">ung</name>
    <name evidence="13" type="ORF">EV666_109185</name>
</gene>
<evidence type="ECO:0000256" key="11">
    <source>
        <dbReference type="RuleBase" id="RU003780"/>
    </source>
</evidence>
<dbReference type="SUPFAM" id="SSF52141">
    <property type="entry name" value="Uracil-DNA glycosylase-like"/>
    <property type="match status" value="1"/>
</dbReference>
<evidence type="ECO:0000259" key="12">
    <source>
        <dbReference type="SMART" id="SM00986"/>
    </source>
</evidence>
<comment type="subcellular location">
    <subcellularLocation>
        <location evidence="9">Cytoplasm</location>
    </subcellularLocation>
</comment>
<dbReference type="OrthoDB" id="9804372at2"/>
<name>A0A4R2GRT4_9HYPH</name>
<dbReference type="InterPro" id="IPR002043">
    <property type="entry name" value="UDG_fam1"/>
</dbReference>
<evidence type="ECO:0000256" key="3">
    <source>
        <dbReference type="ARBA" id="ARBA00008184"/>
    </source>
</evidence>
<proteinExistence type="inferred from homology"/>
<keyword evidence="9" id="KW-0963">Cytoplasm</keyword>
<dbReference type="InterPro" id="IPR018085">
    <property type="entry name" value="Ura-DNA_Glyclase_AS"/>
</dbReference>
<reference evidence="13 14" key="1">
    <citation type="submission" date="2019-03" db="EMBL/GenBank/DDBJ databases">
        <title>Genomic Encyclopedia of Type Strains, Phase IV (KMG-IV): sequencing the most valuable type-strain genomes for metagenomic binning, comparative biology and taxonomic classification.</title>
        <authorList>
            <person name="Goeker M."/>
        </authorList>
    </citation>
    <scope>NUCLEOTIDE SEQUENCE [LARGE SCALE GENOMIC DNA]</scope>
    <source>
        <strain evidence="13 14">DSM 22958</strain>
    </source>
</reference>
<evidence type="ECO:0000313" key="14">
    <source>
        <dbReference type="Proteomes" id="UP000294881"/>
    </source>
</evidence>
<dbReference type="Proteomes" id="UP000294881">
    <property type="component" value="Unassembled WGS sequence"/>
</dbReference>
<evidence type="ECO:0000256" key="6">
    <source>
        <dbReference type="ARBA" id="ARBA00022763"/>
    </source>
</evidence>
<keyword evidence="6 9" id="KW-0227">DNA damage</keyword>
<dbReference type="SMART" id="SM00987">
    <property type="entry name" value="UreE_C"/>
    <property type="match status" value="1"/>
</dbReference>
<comment type="function">
    <text evidence="2 9 11">Excises uracil residues from the DNA which can arise as a result of misincorporation of dUMP residues by DNA polymerase or due to deamination of cytosine.</text>
</comment>
<evidence type="ECO:0000256" key="8">
    <source>
        <dbReference type="ARBA" id="ARBA00023204"/>
    </source>
</evidence>
<evidence type="ECO:0000256" key="5">
    <source>
        <dbReference type="ARBA" id="ARBA00018429"/>
    </source>
</evidence>
<dbReference type="NCBIfam" id="NF003588">
    <property type="entry name" value="PRK05254.1-1"/>
    <property type="match status" value="1"/>
</dbReference>
<comment type="caution">
    <text evidence="13">The sequence shown here is derived from an EMBL/GenBank/DDBJ whole genome shotgun (WGS) entry which is preliminary data.</text>
</comment>
<evidence type="ECO:0000256" key="4">
    <source>
        <dbReference type="ARBA" id="ARBA00012030"/>
    </source>
</evidence>
<evidence type="ECO:0000256" key="2">
    <source>
        <dbReference type="ARBA" id="ARBA00002631"/>
    </source>
</evidence>
<evidence type="ECO:0000256" key="10">
    <source>
        <dbReference type="PROSITE-ProRule" id="PRU10072"/>
    </source>
</evidence>
<dbReference type="CDD" id="cd10027">
    <property type="entry name" value="UDG-F1-like"/>
    <property type="match status" value="1"/>
</dbReference>
<dbReference type="InterPro" id="IPR005122">
    <property type="entry name" value="Uracil-DNA_glycosylase-like"/>
</dbReference>
<dbReference type="Gene3D" id="3.40.470.10">
    <property type="entry name" value="Uracil-DNA glycosylase-like domain"/>
    <property type="match status" value="1"/>
</dbReference>
<dbReference type="PROSITE" id="PS00130">
    <property type="entry name" value="U_DNA_GLYCOSYLASE"/>
    <property type="match status" value="1"/>
</dbReference>
<dbReference type="GO" id="GO:0004844">
    <property type="term" value="F:uracil DNA N-glycosylase activity"/>
    <property type="evidence" value="ECO:0007669"/>
    <property type="project" value="UniProtKB-UniRule"/>
</dbReference>
<evidence type="ECO:0000256" key="1">
    <source>
        <dbReference type="ARBA" id="ARBA00001400"/>
    </source>
</evidence>
<dbReference type="GO" id="GO:0005737">
    <property type="term" value="C:cytoplasm"/>
    <property type="evidence" value="ECO:0007669"/>
    <property type="project" value="UniProtKB-SubCell"/>
</dbReference>
<comment type="catalytic activity">
    <reaction evidence="1 9 11">
        <text>Hydrolyzes single-stranded DNA or mismatched double-stranded DNA and polynucleotides, releasing free uracil.</text>
        <dbReference type="EC" id="3.2.2.27"/>
    </reaction>
</comment>
<dbReference type="HAMAP" id="MF_00148">
    <property type="entry name" value="UDG"/>
    <property type="match status" value="1"/>
</dbReference>
<dbReference type="EC" id="3.2.2.27" evidence="4 9"/>
<sequence>MTAAPSLANPPAVPAGYADAVARFVASGNGWASLEFFRAGKASQAAARADARRDAGAHILPPSADVFTALVLAPPEAVKVVILGQDPYPTPGDAHGLAFSVDRDAAPPRSLRNIFRELTDDLGAPIPATGRLSGWARQGVLLLNASLTVEAGAAGAHRKFGWETLADEVIASLAGGDRPVAFILWGADARKFAPLIDRLDTGGRHLVIESAHPSPLSARRGFFGSRPFSQVNAFLQAHGRGVIDWARTA</sequence>
<keyword evidence="8 9" id="KW-0234">DNA repair</keyword>
<feature type="domain" description="Uracil-DNA glycosylase-like" evidence="12">
    <location>
        <begin position="71"/>
        <end position="235"/>
    </location>
</feature>
<dbReference type="Pfam" id="PF03167">
    <property type="entry name" value="UDG"/>
    <property type="match status" value="1"/>
</dbReference>
<comment type="similarity">
    <text evidence="3 9 11">Belongs to the uracil-DNA glycosylase (UDG) superfamily. UNG family.</text>
</comment>
<dbReference type="NCBIfam" id="NF003589">
    <property type="entry name" value="PRK05254.1-2"/>
    <property type="match status" value="1"/>
</dbReference>
<organism evidence="13 14">
    <name type="scientific">Camelimonas lactis</name>
    <dbReference type="NCBI Taxonomy" id="659006"/>
    <lineage>
        <taxon>Bacteria</taxon>
        <taxon>Pseudomonadati</taxon>
        <taxon>Pseudomonadota</taxon>
        <taxon>Alphaproteobacteria</taxon>
        <taxon>Hyphomicrobiales</taxon>
        <taxon>Chelatococcaceae</taxon>
        <taxon>Camelimonas</taxon>
    </lineage>
</organism>
<dbReference type="PANTHER" id="PTHR11264:SF0">
    <property type="entry name" value="URACIL-DNA GLYCOSYLASE"/>
    <property type="match status" value="1"/>
</dbReference>
<feature type="active site" description="Proton acceptor" evidence="9 10">
    <location>
        <position position="86"/>
    </location>
</feature>
<accession>A0A4R2GRT4</accession>
<dbReference type="PANTHER" id="PTHR11264">
    <property type="entry name" value="URACIL-DNA GLYCOSYLASE"/>
    <property type="match status" value="1"/>
</dbReference>
<dbReference type="RefSeq" id="WP_132007847.1">
    <property type="nucleotide sequence ID" value="NZ_JBHUNN010000002.1"/>
</dbReference>
<dbReference type="SMART" id="SM00986">
    <property type="entry name" value="UDG"/>
    <property type="match status" value="1"/>
</dbReference>
<dbReference type="EMBL" id="SLWL01000009">
    <property type="protein sequence ID" value="TCO12536.1"/>
    <property type="molecule type" value="Genomic_DNA"/>
</dbReference>
<evidence type="ECO:0000313" key="13">
    <source>
        <dbReference type="EMBL" id="TCO12536.1"/>
    </source>
</evidence>
<dbReference type="AlphaFoldDB" id="A0A4R2GRT4"/>
<evidence type="ECO:0000256" key="7">
    <source>
        <dbReference type="ARBA" id="ARBA00022801"/>
    </source>
</evidence>
<keyword evidence="7 9" id="KW-0378">Hydrolase</keyword>
<evidence type="ECO:0000256" key="9">
    <source>
        <dbReference type="HAMAP-Rule" id="MF_00148"/>
    </source>
</evidence>